<dbReference type="PANTHER" id="PTHR33415">
    <property type="entry name" value="PROTEIN EMBRYO DEFECTIVE 514"/>
    <property type="match status" value="1"/>
</dbReference>
<evidence type="ECO:0000313" key="1">
    <source>
        <dbReference type="EMBL" id="TKV77902.1"/>
    </source>
</evidence>
<dbReference type="RefSeq" id="WP_137482182.1">
    <property type="nucleotide sequence ID" value="NZ_SZZP01000020.1"/>
</dbReference>
<sequence length="106" mass="11348">MAKKPITIGSHHFEKKGDAAAFLKAILHKYDVGDKVNAQDTEVLRAALALHPASSAKVGVGVAHFSVRSADFGTKCFWVNRLDGSTEKFSYKACIGGSVGRNSDQL</sequence>
<reference evidence="1 2" key="1">
    <citation type="submission" date="2019-05" db="EMBL/GenBank/DDBJ databases">
        <title>Draft Genome of Bradyrhizobium elkanii strain SEMIA 938, Used in Commercial Inoculants for Lupinus spp. in Brazil.</title>
        <authorList>
            <person name="Hungria M."/>
            <person name="Delamuta J.R.M."/>
            <person name="Ribeiro R.A."/>
            <person name="Nogueira M.A."/>
        </authorList>
    </citation>
    <scope>NUCLEOTIDE SEQUENCE [LARGE SCALE GENOMIC DNA]</scope>
    <source>
        <strain evidence="1 2">Semia 938</strain>
    </source>
</reference>
<dbReference type="EMBL" id="SZZP01000020">
    <property type="protein sequence ID" value="TKV77902.1"/>
    <property type="molecule type" value="Genomic_DNA"/>
</dbReference>
<organism evidence="1 2">
    <name type="scientific">Bradyrhizobium elkanii</name>
    <dbReference type="NCBI Taxonomy" id="29448"/>
    <lineage>
        <taxon>Bacteria</taxon>
        <taxon>Pseudomonadati</taxon>
        <taxon>Pseudomonadota</taxon>
        <taxon>Alphaproteobacteria</taxon>
        <taxon>Hyphomicrobiales</taxon>
        <taxon>Nitrobacteraceae</taxon>
        <taxon>Bradyrhizobium</taxon>
    </lineage>
</organism>
<dbReference type="Gene3D" id="3.10.450.40">
    <property type="match status" value="1"/>
</dbReference>
<dbReference type="Pfam" id="PF11523">
    <property type="entry name" value="DUF3223"/>
    <property type="match status" value="1"/>
</dbReference>
<dbReference type="Proteomes" id="UP000305095">
    <property type="component" value="Unassembled WGS sequence"/>
</dbReference>
<dbReference type="AlphaFoldDB" id="A0A4U6RWD8"/>
<accession>A0A4U6RWD8</accession>
<comment type="caution">
    <text evidence="1">The sequence shown here is derived from an EMBL/GenBank/DDBJ whole genome shotgun (WGS) entry which is preliminary data.</text>
</comment>
<dbReference type="InterPro" id="IPR044673">
    <property type="entry name" value="DCL-like"/>
</dbReference>
<evidence type="ECO:0000313" key="2">
    <source>
        <dbReference type="Proteomes" id="UP000305095"/>
    </source>
</evidence>
<proteinExistence type="predicted"/>
<gene>
    <name evidence="1" type="ORF">FDV58_29000</name>
</gene>
<name>A0A4U6RWD8_BRAEL</name>
<dbReference type="PANTHER" id="PTHR33415:SF12">
    <property type="entry name" value="PROTEIN EMBRYO DEFECTIVE 514"/>
    <property type="match status" value="1"/>
</dbReference>
<protein>
    <submittedName>
        <fullName evidence="1">DUF3223 domain-containing protein</fullName>
    </submittedName>
</protein>